<dbReference type="VEuPathDB" id="VectorBase:CPIJ006756"/>
<dbReference type="EMBL" id="DS231968">
    <property type="protein sequence ID" value="EDS29671.1"/>
    <property type="molecule type" value="Genomic_DNA"/>
</dbReference>
<feature type="domain" description="Arrestin C-terminal-like" evidence="2">
    <location>
        <begin position="15"/>
        <end position="58"/>
    </location>
</feature>
<dbReference type="GO" id="GO:0007165">
    <property type="term" value="P:signal transduction"/>
    <property type="evidence" value="ECO:0007669"/>
    <property type="project" value="InterPro"/>
</dbReference>
<gene>
    <name evidence="4" type="primary">6039531</name>
    <name evidence="3" type="ORF">CpipJ_CPIJ006756</name>
</gene>
<dbReference type="GO" id="GO:0005737">
    <property type="term" value="C:cytoplasm"/>
    <property type="evidence" value="ECO:0007669"/>
    <property type="project" value="TreeGrafter"/>
</dbReference>
<dbReference type="InterPro" id="IPR014752">
    <property type="entry name" value="Arrestin-like_C"/>
</dbReference>
<dbReference type="GO" id="GO:0001664">
    <property type="term" value="F:G protein-coupled receptor binding"/>
    <property type="evidence" value="ECO:0007669"/>
    <property type="project" value="TreeGrafter"/>
</dbReference>
<evidence type="ECO:0000256" key="1">
    <source>
        <dbReference type="ARBA" id="ARBA00005298"/>
    </source>
</evidence>
<dbReference type="InParanoid" id="B0WK97"/>
<dbReference type="Gene3D" id="2.60.40.640">
    <property type="match status" value="1"/>
</dbReference>
<evidence type="ECO:0000313" key="4">
    <source>
        <dbReference type="EnsemblMetazoa" id="CPIJ006756-PA"/>
    </source>
</evidence>
<evidence type="ECO:0000313" key="3">
    <source>
        <dbReference type="EMBL" id="EDS29671.1"/>
    </source>
</evidence>
<dbReference type="OrthoDB" id="6500995at2759"/>
<accession>B0WK97</accession>
<dbReference type="STRING" id="7176.B0WK97"/>
<dbReference type="SUPFAM" id="SSF81296">
    <property type="entry name" value="E set domains"/>
    <property type="match status" value="1"/>
</dbReference>
<dbReference type="KEGG" id="cqu:CpipJ_CPIJ006756"/>
<dbReference type="eggNOG" id="KOG3865">
    <property type="taxonomic scope" value="Eukaryota"/>
</dbReference>
<dbReference type="EnsemblMetazoa" id="CPIJ006756-RA">
    <property type="protein sequence ID" value="CPIJ006756-PA"/>
    <property type="gene ID" value="CPIJ006756"/>
</dbReference>
<proteinExistence type="inferred from homology"/>
<dbReference type="InterPro" id="IPR014756">
    <property type="entry name" value="Ig_E-set"/>
</dbReference>
<evidence type="ECO:0000313" key="5">
    <source>
        <dbReference type="Proteomes" id="UP000002320"/>
    </source>
</evidence>
<name>B0WK97_CULQU</name>
<protein>
    <recommendedName>
        <fullName evidence="2">Arrestin C-terminal-like domain-containing protein</fullName>
    </recommendedName>
</protein>
<dbReference type="PANTHER" id="PTHR11792">
    <property type="entry name" value="ARRESTIN"/>
    <property type="match status" value="1"/>
</dbReference>
<dbReference type="AlphaFoldDB" id="B0WK97"/>
<keyword evidence="5" id="KW-1185">Reference proteome</keyword>
<dbReference type="HOGENOM" id="CLU_2560540_0_0_1"/>
<dbReference type="PANTHER" id="PTHR11792:SF18">
    <property type="entry name" value="FI20035P1"/>
    <property type="match status" value="1"/>
</dbReference>
<reference evidence="3" key="1">
    <citation type="submission" date="2007-03" db="EMBL/GenBank/DDBJ databases">
        <title>Annotation of Culex pipiens quinquefasciatus.</title>
        <authorList>
            <consortium name="The Broad Institute Genome Sequencing Platform"/>
            <person name="Atkinson P.W."/>
            <person name="Hemingway J."/>
            <person name="Christensen B.M."/>
            <person name="Higgs S."/>
            <person name="Kodira C."/>
            <person name="Hannick L."/>
            <person name="Megy K."/>
            <person name="O'Leary S."/>
            <person name="Pearson M."/>
            <person name="Haas B.J."/>
            <person name="Mauceli E."/>
            <person name="Wortman J.R."/>
            <person name="Lee N.H."/>
            <person name="Guigo R."/>
            <person name="Stanke M."/>
            <person name="Alvarado L."/>
            <person name="Amedeo P."/>
            <person name="Antoine C.H."/>
            <person name="Arensburger P."/>
            <person name="Bidwell S.L."/>
            <person name="Crawford M."/>
            <person name="Camaro F."/>
            <person name="Devon K."/>
            <person name="Engels R."/>
            <person name="Hammond M."/>
            <person name="Howarth C."/>
            <person name="Koehrsen M."/>
            <person name="Lawson D."/>
            <person name="Montgomery P."/>
            <person name="Nene V."/>
            <person name="Nusbaum C."/>
            <person name="Puiu D."/>
            <person name="Romero-Severson J."/>
            <person name="Severson D.W."/>
            <person name="Shumway M."/>
            <person name="Sisk P."/>
            <person name="Stolte C."/>
            <person name="Zeng Q."/>
            <person name="Eisenstadt E."/>
            <person name="Fraser-Liggett C."/>
            <person name="Strausberg R."/>
            <person name="Galagan J."/>
            <person name="Birren B."/>
            <person name="Collins F.H."/>
        </authorList>
    </citation>
    <scope>NUCLEOTIDE SEQUENCE [LARGE SCALE GENOMIC DNA]</scope>
    <source>
        <strain evidence="3">JHB</strain>
    </source>
</reference>
<dbReference type="Proteomes" id="UP000002320">
    <property type="component" value="Unassembled WGS sequence"/>
</dbReference>
<sequence length="82" mass="8951">MGPQVSVDKPFLWADGRVNLKASLNKAAYVHGENVTVTLDIKNDSRKVVRKIRVSILYRHSSDECAGSCMNSGLSVGKDDSD</sequence>
<dbReference type="InterPro" id="IPR000698">
    <property type="entry name" value="Arrestin"/>
</dbReference>
<dbReference type="VEuPathDB" id="VectorBase:CQUJHB004014"/>
<organism>
    <name type="scientific">Culex quinquefasciatus</name>
    <name type="common">Southern house mosquito</name>
    <name type="synonym">Culex pungens</name>
    <dbReference type="NCBI Taxonomy" id="7176"/>
    <lineage>
        <taxon>Eukaryota</taxon>
        <taxon>Metazoa</taxon>
        <taxon>Ecdysozoa</taxon>
        <taxon>Arthropoda</taxon>
        <taxon>Hexapoda</taxon>
        <taxon>Insecta</taxon>
        <taxon>Pterygota</taxon>
        <taxon>Neoptera</taxon>
        <taxon>Endopterygota</taxon>
        <taxon>Diptera</taxon>
        <taxon>Nematocera</taxon>
        <taxon>Culicoidea</taxon>
        <taxon>Culicidae</taxon>
        <taxon>Culicinae</taxon>
        <taxon>Culicini</taxon>
        <taxon>Culex</taxon>
        <taxon>Culex</taxon>
    </lineage>
</organism>
<comment type="similarity">
    <text evidence="1">Belongs to the arrestin family.</text>
</comment>
<reference evidence="4" key="2">
    <citation type="submission" date="2020-05" db="UniProtKB">
        <authorList>
            <consortium name="EnsemblMetazoa"/>
        </authorList>
    </citation>
    <scope>IDENTIFICATION</scope>
    <source>
        <strain evidence="4">JHB</strain>
    </source>
</reference>
<dbReference type="GO" id="GO:0002031">
    <property type="term" value="P:G protein-coupled receptor internalization"/>
    <property type="evidence" value="ECO:0007669"/>
    <property type="project" value="TreeGrafter"/>
</dbReference>
<dbReference type="Pfam" id="PF02752">
    <property type="entry name" value="Arrestin_C"/>
    <property type="match status" value="1"/>
</dbReference>
<evidence type="ECO:0000259" key="2">
    <source>
        <dbReference type="Pfam" id="PF02752"/>
    </source>
</evidence>
<dbReference type="InterPro" id="IPR011022">
    <property type="entry name" value="Arrestin_C-like"/>
</dbReference>